<gene>
    <name evidence="3" type="ORF">Acor_78660</name>
</gene>
<dbReference type="AlphaFoldDB" id="A0A5M3W9Q8"/>
<evidence type="ECO:0000313" key="4">
    <source>
        <dbReference type="Proteomes" id="UP000334990"/>
    </source>
</evidence>
<name>A0A5M3W9Q8_9ACTN</name>
<dbReference type="SUPFAM" id="SSF47413">
    <property type="entry name" value="lambda repressor-like DNA-binding domains"/>
    <property type="match status" value="1"/>
</dbReference>
<proteinExistence type="predicted"/>
<feature type="region of interest" description="Disordered" evidence="1">
    <location>
        <begin position="1"/>
        <end position="25"/>
    </location>
</feature>
<protein>
    <submittedName>
        <fullName evidence="3">Transcriptional regulator</fullName>
    </submittedName>
</protein>
<evidence type="ECO:0000313" key="3">
    <source>
        <dbReference type="EMBL" id="GES05797.1"/>
    </source>
</evidence>
<evidence type="ECO:0000256" key="1">
    <source>
        <dbReference type="SAM" id="MobiDB-lite"/>
    </source>
</evidence>
<organism evidence="3 4">
    <name type="scientific">Acrocarpospora corrugata</name>
    <dbReference type="NCBI Taxonomy" id="35763"/>
    <lineage>
        <taxon>Bacteria</taxon>
        <taxon>Bacillati</taxon>
        <taxon>Actinomycetota</taxon>
        <taxon>Actinomycetes</taxon>
        <taxon>Streptosporangiales</taxon>
        <taxon>Streptosporangiaceae</taxon>
        <taxon>Acrocarpospora</taxon>
    </lineage>
</organism>
<dbReference type="InterPro" id="IPR001387">
    <property type="entry name" value="Cro/C1-type_HTH"/>
</dbReference>
<dbReference type="GO" id="GO:0003677">
    <property type="term" value="F:DNA binding"/>
    <property type="evidence" value="ECO:0007669"/>
    <property type="project" value="InterPro"/>
</dbReference>
<dbReference type="Gene3D" id="1.25.40.10">
    <property type="entry name" value="Tetratricopeptide repeat domain"/>
    <property type="match status" value="1"/>
</dbReference>
<accession>A0A5M3W9Q8</accession>
<keyword evidence="4" id="KW-1185">Reference proteome</keyword>
<feature type="domain" description="HTH cro/C1-type" evidence="2">
    <location>
        <begin position="7"/>
        <end position="61"/>
    </location>
</feature>
<reference evidence="3 4" key="1">
    <citation type="submission" date="2019-10" db="EMBL/GenBank/DDBJ databases">
        <title>Whole genome shotgun sequence of Acrocarpospora corrugata NBRC 13972.</title>
        <authorList>
            <person name="Ichikawa N."/>
            <person name="Kimura A."/>
            <person name="Kitahashi Y."/>
            <person name="Komaki H."/>
            <person name="Oguchi A."/>
        </authorList>
    </citation>
    <scope>NUCLEOTIDE SEQUENCE [LARGE SCALE GENOMIC DNA]</scope>
    <source>
        <strain evidence="3 4">NBRC 13972</strain>
    </source>
</reference>
<dbReference type="InterPro" id="IPR011990">
    <property type="entry name" value="TPR-like_helical_dom_sf"/>
</dbReference>
<dbReference type="PROSITE" id="PS50943">
    <property type="entry name" value="HTH_CROC1"/>
    <property type="match status" value="1"/>
</dbReference>
<dbReference type="Pfam" id="PF01381">
    <property type="entry name" value="HTH_3"/>
    <property type="match status" value="1"/>
</dbReference>
<sequence>MTRRQDLAQRRRALGHSQESLADALGTDRSTVARWERGQCEPQPYIRPKLARLLQVSLADLDNLFSPAVNERQVGPGSGSGRANPMAEHVVPDRESDEDDDMNRRDLLRMLSITGALVALPHAESAQGRPPDSAMATQPDPVQYEQLNDHLWQLFALASAKQLVYPMVRRQLGVVAADLEHARTAASHRRLCTATADLFQLAGEIFFDANRYADAASCYSLAVSAAREVGAYDLMASALTRHAFICLYEHRHHEAETLLTVAARAADRGDPHLSTRHWVAAVRANAFAGLGELDPCARQLDTAERVLGLSGPVTRSGWLRFDGSRLAEERGACYLQLGRTGPAEAALYQALDQANSPRRRSAVLTDLALLGLRHGDLDHALQHGCAAAEVGEHTKSAGYVGRKLLSLRDRITPFAADKRVREFIDRIDVVVFGA</sequence>
<dbReference type="SMART" id="SM00530">
    <property type="entry name" value="HTH_XRE"/>
    <property type="match status" value="1"/>
</dbReference>
<dbReference type="OrthoDB" id="3213425at2"/>
<dbReference type="EMBL" id="BLAD01000113">
    <property type="protein sequence ID" value="GES05797.1"/>
    <property type="molecule type" value="Genomic_DNA"/>
</dbReference>
<evidence type="ECO:0000259" key="2">
    <source>
        <dbReference type="PROSITE" id="PS50943"/>
    </source>
</evidence>
<dbReference type="InterPro" id="IPR010982">
    <property type="entry name" value="Lambda_DNA-bd_dom_sf"/>
</dbReference>
<dbReference type="CDD" id="cd00093">
    <property type="entry name" value="HTH_XRE"/>
    <property type="match status" value="1"/>
</dbReference>
<dbReference type="Proteomes" id="UP000334990">
    <property type="component" value="Unassembled WGS sequence"/>
</dbReference>
<dbReference type="RefSeq" id="WP_155341769.1">
    <property type="nucleotide sequence ID" value="NZ_BAAABN010000065.1"/>
</dbReference>
<dbReference type="SUPFAM" id="SSF48452">
    <property type="entry name" value="TPR-like"/>
    <property type="match status" value="1"/>
</dbReference>
<comment type="caution">
    <text evidence="3">The sequence shown here is derived from an EMBL/GenBank/DDBJ whole genome shotgun (WGS) entry which is preliminary data.</text>
</comment>
<dbReference type="Gene3D" id="1.10.260.40">
    <property type="entry name" value="lambda repressor-like DNA-binding domains"/>
    <property type="match status" value="1"/>
</dbReference>